<name>A0A2K9NQ74_BACTC</name>
<feature type="domain" description="HTH cro/C1-type" evidence="1">
    <location>
        <begin position="36"/>
        <end position="90"/>
    </location>
</feature>
<dbReference type="EMBL" id="CP025704">
    <property type="protein sequence ID" value="AUN97680.1"/>
    <property type="molecule type" value="Genomic_DNA"/>
</dbReference>
<dbReference type="KEGG" id="bsto:C0V70_06055"/>
<dbReference type="PROSITE" id="PS50943">
    <property type="entry name" value="HTH_CROC1"/>
    <property type="match status" value="2"/>
</dbReference>
<evidence type="ECO:0000313" key="3">
    <source>
        <dbReference type="Proteomes" id="UP000235584"/>
    </source>
</evidence>
<evidence type="ECO:0000313" key="2">
    <source>
        <dbReference type="EMBL" id="AUN97680.1"/>
    </source>
</evidence>
<dbReference type="GO" id="GO:0003677">
    <property type="term" value="F:DNA binding"/>
    <property type="evidence" value="ECO:0007669"/>
    <property type="project" value="InterPro"/>
</dbReference>
<protein>
    <recommendedName>
        <fullName evidence="1">HTH cro/C1-type domain-containing protein</fullName>
    </recommendedName>
</protein>
<dbReference type="InterPro" id="IPR010982">
    <property type="entry name" value="Lambda_DNA-bd_dom_sf"/>
</dbReference>
<feature type="domain" description="HTH cro/C1-type" evidence="1">
    <location>
        <begin position="133"/>
        <end position="187"/>
    </location>
</feature>
<dbReference type="SUPFAM" id="SSF47413">
    <property type="entry name" value="lambda repressor-like DNA-binding domains"/>
    <property type="match status" value="2"/>
</dbReference>
<dbReference type="Pfam" id="PF01381">
    <property type="entry name" value="HTH_3"/>
    <property type="match status" value="1"/>
</dbReference>
<dbReference type="InterPro" id="IPR001387">
    <property type="entry name" value="Cro/C1-type_HTH"/>
</dbReference>
<sequence>MSTRLPWPWHFPMENFMETITENIKQEYLSDFAVLLKKMRLLKKLTRQQAGLLFDFSYKNIERLENGRGAISVEKFKEFQHKYGFSDSDVEDLRSGKIQASTDANSIRKNKTSHSRSDRRFCHRRVTRECKVLKELRLLKNINQYEASKLCGLGINTIGFIENGRVALTDKKILSIVLTYGYSMEYFNQLLKLSLLRHEMVEECQKIIEKLDENKLRIIVPMLQSMYS</sequence>
<keyword evidence="3" id="KW-1185">Reference proteome</keyword>
<gene>
    <name evidence="2" type="ORF">C0V70_06055</name>
</gene>
<dbReference type="Gene3D" id="1.10.260.40">
    <property type="entry name" value="lambda repressor-like DNA-binding domains"/>
    <property type="match status" value="2"/>
</dbReference>
<proteinExistence type="predicted"/>
<dbReference type="SMART" id="SM00530">
    <property type="entry name" value="HTH_XRE"/>
    <property type="match status" value="2"/>
</dbReference>
<evidence type="ECO:0000259" key="1">
    <source>
        <dbReference type="PROSITE" id="PS50943"/>
    </source>
</evidence>
<dbReference type="AlphaFoldDB" id="A0A2K9NQ74"/>
<reference evidence="2 3" key="1">
    <citation type="submission" date="2018-01" db="EMBL/GenBank/DDBJ databases">
        <title>Complete genome sequence of Bacteriovorax stolpii DSM12778.</title>
        <authorList>
            <person name="Tang B."/>
            <person name="Chang J."/>
        </authorList>
    </citation>
    <scope>NUCLEOTIDE SEQUENCE [LARGE SCALE GENOMIC DNA]</scope>
    <source>
        <strain evidence="2 3">DSM 12778</strain>
    </source>
</reference>
<dbReference type="CDD" id="cd00093">
    <property type="entry name" value="HTH_XRE"/>
    <property type="match status" value="1"/>
</dbReference>
<dbReference type="Proteomes" id="UP000235584">
    <property type="component" value="Chromosome"/>
</dbReference>
<accession>A0A2K9NQ74</accession>
<organism evidence="2 3">
    <name type="scientific">Bacteriovorax stolpii</name>
    <name type="common">Bdellovibrio stolpii</name>
    <dbReference type="NCBI Taxonomy" id="960"/>
    <lineage>
        <taxon>Bacteria</taxon>
        <taxon>Pseudomonadati</taxon>
        <taxon>Bdellovibrionota</taxon>
        <taxon>Bacteriovoracia</taxon>
        <taxon>Bacteriovoracales</taxon>
        <taxon>Bacteriovoracaceae</taxon>
        <taxon>Bacteriovorax</taxon>
    </lineage>
</organism>